<dbReference type="EMBL" id="CP036274">
    <property type="protein sequence ID" value="QDU31377.1"/>
    <property type="molecule type" value="Genomic_DNA"/>
</dbReference>
<keyword evidence="1" id="KW-0732">Signal</keyword>
<dbReference type="KEGG" id="aagg:ETAA8_65340"/>
<name>A0A517YMC5_9BACT</name>
<accession>A0A517YMC5</accession>
<protein>
    <submittedName>
        <fullName evidence="2">Uncharacterized protein</fullName>
    </submittedName>
</protein>
<evidence type="ECO:0000313" key="3">
    <source>
        <dbReference type="Proteomes" id="UP000315017"/>
    </source>
</evidence>
<reference evidence="2 3" key="1">
    <citation type="submission" date="2019-02" db="EMBL/GenBank/DDBJ databases">
        <title>Deep-cultivation of Planctomycetes and their phenomic and genomic characterization uncovers novel biology.</title>
        <authorList>
            <person name="Wiegand S."/>
            <person name="Jogler M."/>
            <person name="Boedeker C."/>
            <person name="Pinto D."/>
            <person name="Vollmers J."/>
            <person name="Rivas-Marin E."/>
            <person name="Kohn T."/>
            <person name="Peeters S.H."/>
            <person name="Heuer A."/>
            <person name="Rast P."/>
            <person name="Oberbeckmann S."/>
            <person name="Bunk B."/>
            <person name="Jeske O."/>
            <person name="Meyerdierks A."/>
            <person name="Storesund J.E."/>
            <person name="Kallscheuer N."/>
            <person name="Luecker S."/>
            <person name="Lage O.M."/>
            <person name="Pohl T."/>
            <person name="Merkel B.J."/>
            <person name="Hornburger P."/>
            <person name="Mueller R.-W."/>
            <person name="Bruemmer F."/>
            <person name="Labrenz M."/>
            <person name="Spormann A.M."/>
            <person name="Op den Camp H."/>
            <person name="Overmann J."/>
            <person name="Amann R."/>
            <person name="Jetten M.S.M."/>
            <person name="Mascher T."/>
            <person name="Medema M.H."/>
            <person name="Devos D.P."/>
            <person name="Kaster A.-K."/>
            <person name="Ovreas L."/>
            <person name="Rohde M."/>
            <person name="Galperin M.Y."/>
            <person name="Jogler C."/>
        </authorList>
    </citation>
    <scope>NUCLEOTIDE SEQUENCE [LARGE SCALE GENOMIC DNA]</scope>
    <source>
        <strain evidence="2 3">ETA_A8</strain>
    </source>
</reference>
<proteinExistence type="predicted"/>
<feature type="chain" id="PRO_5021807179" evidence="1">
    <location>
        <begin position="22"/>
        <end position="216"/>
    </location>
</feature>
<evidence type="ECO:0000313" key="2">
    <source>
        <dbReference type="EMBL" id="QDU31377.1"/>
    </source>
</evidence>
<sequence length="216" mass="24353" precursor="true">MFRFLLTVVVLWLAIPLAAFAQTGDAAPKKPEARMPIGRTHGMSGGTLQSNHEKSDGTRVLHGLQVVYGPRLQIKEYSVFNLGRCEQLVQIHPNGNSFRMQWREHNGDGHEALYASGADTMIAEKVIVDGGKDIGPIKVPERICLGWVRAGKCYSGTFLMREVQGFQFVLRLHEYKEGKLVNSKPFPFERFGIPVAEATEEKWRWSFPEWPQAGKE</sequence>
<feature type="signal peptide" evidence="1">
    <location>
        <begin position="1"/>
        <end position="21"/>
    </location>
</feature>
<evidence type="ECO:0000256" key="1">
    <source>
        <dbReference type="SAM" id="SignalP"/>
    </source>
</evidence>
<dbReference type="AlphaFoldDB" id="A0A517YMC5"/>
<organism evidence="2 3">
    <name type="scientific">Anatilimnocola aggregata</name>
    <dbReference type="NCBI Taxonomy" id="2528021"/>
    <lineage>
        <taxon>Bacteria</taxon>
        <taxon>Pseudomonadati</taxon>
        <taxon>Planctomycetota</taxon>
        <taxon>Planctomycetia</taxon>
        <taxon>Pirellulales</taxon>
        <taxon>Pirellulaceae</taxon>
        <taxon>Anatilimnocola</taxon>
    </lineage>
</organism>
<dbReference type="Proteomes" id="UP000315017">
    <property type="component" value="Chromosome"/>
</dbReference>
<dbReference type="RefSeq" id="WP_145098394.1">
    <property type="nucleotide sequence ID" value="NZ_CP036274.1"/>
</dbReference>
<gene>
    <name evidence="2" type="ORF">ETAA8_65340</name>
</gene>
<keyword evidence="3" id="KW-1185">Reference proteome</keyword>